<keyword evidence="10" id="KW-0812">Transmembrane</keyword>
<sequence length="523" mass="58544">MPLRPFLNLFARLLLVALLMLALCAGLYAGINEIRRLQWQEQLAAPVLSWLAQAPHPLRYHDGITETYDIRLQSMTRLPDASVVRERLAYGQVVIDHDALGVRVRKAVSGDRLLVASFRDLYGAVSDMTGRLAVRELSRVPLPERRDAMRRLGARLHVLIDPLTPGGELPAGRVLDRLETRGMAMIQSDASDAATVYARLSDGSIIHMRMPPPFDPWAWPVVLTLLLVATALGAIFLYWLLRHLDQNLRSVESVAVRIARGEMEARVEAGQGTLIRRLANAFNGMAEHIQRLVSVQREMIHAVSHELRTPVARIRFGVQMLEDCPDDASFRKQLGGIDRDIQELDELIDEILTYARLEQGGPVMAFQKTDIPALIDQVMEEQQQLFADHLFETDCDDASRANAMADAEPRYIHRAVQNLVGNAARYARSRIRVRCRIDGETCRIDVEDDGPGIPESDWEKVFTAFARLDDSRTRESGGYGLGLSIVRRILYWHGGQAFVGRSDDLGGAAFTLVLPRQQKGPEG</sequence>
<dbReference type="InterPro" id="IPR005467">
    <property type="entry name" value="His_kinase_dom"/>
</dbReference>
<dbReference type="InterPro" id="IPR050980">
    <property type="entry name" value="2C_sensor_his_kinase"/>
</dbReference>
<keyword evidence="15" id="KW-1185">Reference proteome</keyword>
<accession>A0A2A2I7C6</accession>
<evidence type="ECO:0000313" key="14">
    <source>
        <dbReference type="EMBL" id="PVY78947.1"/>
    </source>
</evidence>
<keyword evidence="6" id="KW-0808">Transferase</keyword>
<feature type="domain" description="HAMP" evidence="12">
    <location>
        <begin position="242"/>
        <end position="294"/>
    </location>
</feature>
<evidence type="ECO:0000313" key="16">
    <source>
        <dbReference type="Proteomes" id="UP000245887"/>
    </source>
</evidence>
<dbReference type="InterPro" id="IPR036890">
    <property type="entry name" value="HATPase_C_sf"/>
</dbReference>
<dbReference type="Pfam" id="PF00512">
    <property type="entry name" value="HisKA"/>
    <property type="match status" value="1"/>
</dbReference>
<dbReference type="EC" id="2.7.13.3" evidence="3"/>
<dbReference type="InterPro" id="IPR003660">
    <property type="entry name" value="HAMP_dom"/>
</dbReference>
<keyword evidence="10" id="KW-1133">Transmembrane helix</keyword>
<keyword evidence="4" id="KW-1003">Cell membrane</keyword>
<dbReference type="EMBL" id="NMPM01000008">
    <property type="protein sequence ID" value="PAV27216.1"/>
    <property type="molecule type" value="Genomic_DNA"/>
</dbReference>
<keyword evidence="10" id="KW-0472">Membrane</keyword>
<comment type="catalytic activity">
    <reaction evidence="1">
        <text>ATP + protein L-histidine = ADP + protein N-phospho-L-histidine.</text>
        <dbReference type="EC" id="2.7.13.3"/>
    </reaction>
</comment>
<dbReference type="CDD" id="cd06225">
    <property type="entry name" value="HAMP"/>
    <property type="match status" value="1"/>
</dbReference>
<evidence type="ECO:0000256" key="4">
    <source>
        <dbReference type="ARBA" id="ARBA00022475"/>
    </source>
</evidence>
<keyword evidence="9" id="KW-0067">ATP-binding</keyword>
<dbReference type="SUPFAM" id="SSF47384">
    <property type="entry name" value="Homodimeric domain of signal transducing histidine kinase"/>
    <property type="match status" value="1"/>
</dbReference>
<protein>
    <recommendedName>
        <fullName evidence="3">histidine kinase</fullName>
        <ecNumber evidence="3">2.7.13.3</ecNumber>
    </recommendedName>
</protein>
<dbReference type="PRINTS" id="PR00344">
    <property type="entry name" value="BCTRLSENSOR"/>
</dbReference>
<evidence type="ECO:0000313" key="13">
    <source>
        <dbReference type="EMBL" id="PAV27216.1"/>
    </source>
</evidence>
<dbReference type="Gene3D" id="6.10.340.10">
    <property type="match status" value="1"/>
</dbReference>
<dbReference type="InterPro" id="IPR003594">
    <property type="entry name" value="HATPase_dom"/>
</dbReference>
<reference evidence="14 16" key="2">
    <citation type="submission" date="2018-04" db="EMBL/GenBank/DDBJ databases">
        <title>Genomic Encyclopedia of Type Strains, Phase IV (KMG-IV): sequencing the most valuable type-strain genomes for metagenomic binning, comparative biology and taxonomic classification.</title>
        <authorList>
            <person name="Goeker M."/>
        </authorList>
    </citation>
    <scope>NUCLEOTIDE SEQUENCE [LARGE SCALE GENOMIC DNA]</scope>
    <source>
        <strain evidence="14 16">DSM 28688</strain>
    </source>
</reference>
<evidence type="ECO:0000256" key="5">
    <source>
        <dbReference type="ARBA" id="ARBA00022553"/>
    </source>
</evidence>
<dbReference type="SMART" id="SM00387">
    <property type="entry name" value="HATPase_c"/>
    <property type="match status" value="1"/>
</dbReference>
<dbReference type="Gene3D" id="3.30.565.10">
    <property type="entry name" value="Histidine kinase-like ATPase, C-terminal domain"/>
    <property type="match status" value="1"/>
</dbReference>
<evidence type="ECO:0000256" key="9">
    <source>
        <dbReference type="ARBA" id="ARBA00022840"/>
    </source>
</evidence>
<organism evidence="13 15">
    <name type="scientific">Tamilnaduibacter salinus</name>
    <dbReference type="NCBI Taxonomy" id="1484056"/>
    <lineage>
        <taxon>Bacteria</taxon>
        <taxon>Pseudomonadati</taxon>
        <taxon>Pseudomonadota</taxon>
        <taxon>Gammaproteobacteria</taxon>
        <taxon>Pseudomonadales</taxon>
        <taxon>Marinobacteraceae</taxon>
        <taxon>Tamilnaduibacter</taxon>
    </lineage>
</organism>
<evidence type="ECO:0000256" key="6">
    <source>
        <dbReference type="ARBA" id="ARBA00022679"/>
    </source>
</evidence>
<keyword evidence="7" id="KW-0547">Nucleotide-binding</keyword>
<gene>
    <name evidence="14" type="ORF">C8D92_101153</name>
    <name evidence="13" type="ORF">CF392_01830</name>
</gene>
<dbReference type="PANTHER" id="PTHR44936:SF10">
    <property type="entry name" value="SENSOR PROTEIN RSTB"/>
    <property type="match status" value="1"/>
</dbReference>
<dbReference type="InterPro" id="IPR003661">
    <property type="entry name" value="HisK_dim/P_dom"/>
</dbReference>
<dbReference type="SMART" id="SM00304">
    <property type="entry name" value="HAMP"/>
    <property type="match status" value="1"/>
</dbReference>
<evidence type="ECO:0000256" key="2">
    <source>
        <dbReference type="ARBA" id="ARBA00004651"/>
    </source>
</evidence>
<evidence type="ECO:0000256" key="3">
    <source>
        <dbReference type="ARBA" id="ARBA00012438"/>
    </source>
</evidence>
<dbReference type="Proteomes" id="UP000218332">
    <property type="component" value="Unassembled WGS sequence"/>
</dbReference>
<dbReference type="PROSITE" id="PS50109">
    <property type="entry name" value="HIS_KIN"/>
    <property type="match status" value="1"/>
</dbReference>
<dbReference type="EMBL" id="QEKQ01000001">
    <property type="protein sequence ID" value="PVY78947.1"/>
    <property type="molecule type" value="Genomic_DNA"/>
</dbReference>
<dbReference type="Gene3D" id="1.10.287.130">
    <property type="match status" value="1"/>
</dbReference>
<feature type="transmembrane region" description="Helical" evidence="10">
    <location>
        <begin position="217"/>
        <end position="241"/>
    </location>
</feature>
<dbReference type="AlphaFoldDB" id="A0A2A2I7C6"/>
<feature type="domain" description="Histidine kinase" evidence="11">
    <location>
        <begin position="302"/>
        <end position="518"/>
    </location>
</feature>
<evidence type="ECO:0000259" key="11">
    <source>
        <dbReference type="PROSITE" id="PS50109"/>
    </source>
</evidence>
<evidence type="ECO:0000256" key="8">
    <source>
        <dbReference type="ARBA" id="ARBA00022777"/>
    </source>
</evidence>
<dbReference type="GO" id="GO:0000155">
    <property type="term" value="F:phosphorelay sensor kinase activity"/>
    <property type="evidence" value="ECO:0007669"/>
    <property type="project" value="InterPro"/>
</dbReference>
<evidence type="ECO:0000256" key="1">
    <source>
        <dbReference type="ARBA" id="ARBA00000085"/>
    </source>
</evidence>
<comment type="subcellular location">
    <subcellularLocation>
        <location evidence="2">Cell membrane</location>
        <topology evidence="2">Multi-pass membrane protein</topology>
    </subcellularLocation>
</comment>
<dbReference type="PANTHER" id="PTHR44936">
    <property type="entry name" value="SENSOR PROTEIN CREC"/>
    <property type="match status" value="1"/>
</dbReference>
<dbReference type="GO" id="GO:0005524">
    <property type="term" value="F:ATP binding"/>
    <property type="evidence" value="ECO:0007669"/>
    <property type="project" value="UniProtKB-KW"/>
</dbReference>
<evidence type="ECO:0000256" key="7">
    <source>
        <dbReference type="ARBA" id="ARBA00022741"/>
    </source>
</evidence>
<keyword evidence="5" id="KW-0597">Phosphoprotein</keyword>
<evidence type="ECO:0000313" key="15">
    <source>
        <dbReference type="Proteomes" id="UP000218332"/>
    </source>
</evidence>
<reference evidence="13 15" key="1">
    <citation type="submission" date="2017-07" db="EMBL/GenBank/DDBJ databases">
        <title>Tamlnaduibacter salinus (Mi-7) genome sequencing.</title>
        <authorList>
            <person name="Verma A."/>
            <person name="Krishnamurthi S."/>
        </authorList>
    </citation>
    <scope>NUCLEOTIDE SEQUENCE [LARGE SCALE GENOMIC DNA]</scope>
    <source>
        <strain evidence="13 15">Mi-7</strain>
    </source>
</reference>
<dbReference type="OrthoDB" id="9804645at2"/>
<dbReference type="RefSeq" id="WP_095609759.1">
    <property type="nucleotide sequence ID" value="NZ_NMPM01000008.1"/>
</dbReference>
<dbReference type="InterPro" id="IPR036097">
    <property type="entry name" value="HisK_dim/P_sf"/>
</dbReference>
<dbReference type="Proteomes" id="UP000245887">
    <property type="component" value="Unassembled WGS sequence"/>
</dbReference>
<proteinExistence type="predicted"/>
<dbReference type="GO" id="GO:0005886">
    <property type="term" value="C:plasma membrane"/>
    <property type="evidence" value="ECO:0007669"/>
    <property type="project" value="UniProtKB-SubCell"/>
</dbReference>
<evidence type="ECO:0000259" key="12">
    <source>
        <dbReference type="PROSITE" id="PS50885"/>
    </source>
</evidence>
<dbReference type="Pfam" id="PF02518">
    <property type="entry name" value="HATPase_c"/>
    <property type="match status" value="1"/>
</dbReference>
<name>A0A2A2I7C6_9GAMM</name>
<dbReference type="SMART" id="SM00388">
    <property type="entry name" value="HisKA"/>
    <property type="match status" value="1"/>
</dbReference>
<dbReference type="SUPFAM" id="SSF55874">
    <property type="entry name" value="ATPase domain of HSP90 chaperone/DNA topoisomerase II/histidine kinase"/>
    <property type="match status" value="1"/>
</dbReference>
<dbReference type="InterPro" id="IPR004358">
    <property type="entry name" value="Sig_transdc_His_kin-like_C"/>
</dbReference>
<dbReference type="CDD" id="cd00082">
    <property type="entry name" value="HisKA"/>
    <property type="match status" value="1"/>
</dbReference>
<evidence type="ECO:0000256" key="10">
    <source>
        <dbReference type="SAM" id="Phobius"/>
    </source>
</evidence>
<comment type="caution">
    <text evidence="13">The sequence shown here is derived from an EMBL/GenBank/DDBJ whole genome shotgun (WGS) entry which is preliminary data.</text>
</comment>
<dbReference type="PROSITE" id="PS50885">
    <property type="entry name" value="HAMP"/>
    <property type="match status" value="1"/>
</dbReference>
<keyword evidence="8 13" id="KW-0418">Kinase</keyword>